<dbReference type="InterPro" id="IPR041698">
    <property type="entry name" value="Methyltransf_25"/>
</dbReference>
<name>A0A0M2SYT2_9BACI</name>
<reference evidence="2 3" key="1">
    <citation type="submission" date="2015-04" db="EMBL/GenBank/DDBJ databases">
        <title>Taxonomic description and genome sequence of Bacillus campisalis sp. nov., a novel member of the genus Bacillus isolated from solar saltern.</title>
        <authorList>
            <person name="Mathan Kumar R."/>
            <person name="Kaur G."/>
            <person name="Kumar A."/>
            <person name="Singh N.K."/>
            <person name="Kaur N."/>
            <person name="Kumar N."/>
            <person name="Mayilraj S."/>
        </authorList>
    </citation>
    <scope>NUCLEOTIDE SEQUENCE [LARGE SCALE GENOMIC DNA]</scope>
    <source>
        <strain evidence="2 3">SA2-6</strain>
    </source>
</reference>
<proteinExistence type="predicted"/>
<protein>
    <recommendedName>
        <fullName evidence="1">Methyltransferase domain-containing protein</fullName>
    </recommendedName>
</protein>
<sequence>MLNTMDRQFEQPKGIFGRIAGFIMNLENKKINRWTIRQLNPHKGDTILEIGYGPGYAINELMETKRRITIHGIDLSSKMKQMAERKNRDYIQQGRVRLYSGDIIDYEPSHLYDKVFSVNNYPLWEHQEQSLKKIYDMMSIEGRIALTVQPREDGADETTTRTLGAKMQKDMEEAGFKDVSVAYGNYRPILTVCVTGTKR</sequence>
<dbReference type="AlphaFoldDB" id="A0A0M2SYT2"/>
<dbReference type="Proteomes" id="UP000034166">
    <property type="component" value="Unassembled WGS sequence"/>
</dbReference>
<dbReference type="SUPFAM" id="SSF53335">
    <property type="entry name" value="S-adenosyl-L-methionine-dependent methyltransferases"/>
    <property type="match status" value="1"/>
</dbReference>
<organism evidence="2 3">
    <name type="scientific">Mesobacillus campisalis</name>
    <dbReference type="NCBI Taxonomy" id="1408103"/>
    <lineage>
        <taxon>Bacteria</taxon>
        <taxon>Bacillati</taxon>
        <taxon>Bacillota</taxon>
        <taxon>Bacilli</taxon>
        <taxon>Bacillales</taxon>
        <taxon>Bacillaceae</taxon>
        <taxon>Mesobacillus</taxon>
    </lineage>
</organism>
<dbReference type="Pfam" id="PF13649">
    <property type="entry name" value="Methyltransf_25"/>
    <property type="match status" value="1"/>
</dbReference>
<dbReference type="PATRIC" id="fig|1408103.3.peg.2566"/>
<feature type="domain" description="Methyltransferase" evidence="1">
    <location>
        <begin position="47"/>
        <end position="139"/>
    </location>
</feature>
<dbReference type="EMBL" id="LAYY01000011">
    <property type="protein sequence ID" value="KKK37780.1"/>
    <property type="molecule type" value="Genomic_DNA"/>
</dbReference>
<dbReference type="Gene3D" id="3.40.50.150">
    <property type="entry name" value="Vaccinia Virus protein VP39"/>
    <property type="match status" value="1"/>
</dbReference>
<comment type="caution">
    <text evidence="2">The sequence shown here is derived from an EMBL/GenBank/DDBJ whole genome shotgun (WGS) entry which is preliminary data.</text>
</comment>
<accession>A0A0M2SYT2</accession>
<dbReference type="InterPro" id="IPR029063">
    <property type="entry name" value="SAM-dependent_MTases_sf"/>
</dbReference>
<dbReference type="RefSeq" id="WP_046523903.1">
    <property type="nucleotide sequence ID" value="NZ_LAYY01000011.1"/>
</dbReference>
<evidence type="ECO:0000313" key="3">
    <source>
        <dbReference type="Proteomes" id="UP000034166"/>
    </source>
</evidence>
<evidence type="ECO:0000259" key="1">
    <source>
        <dbReference type="Pfam" id="PF13649"/>
    </source>
</evidence>
<evidence type="ECO:0000313" key="2">
    <source>
        <dbReference type="EMBL" id="KKK37780.1"/>
    </source>
</evidence>
<gene>
    <name evidence="2" type="ORF">WQ57_11415</name>
</gene>
<keyword evidence="3" id="KW-1185">Reference proteome</keyword>